<protein>
    <submittedName>
        <fullName evidence="1">Uncharacterized protein</fullName>
    </submittedName>
</protein>
<dbReference type="EMBL" id="CP029042">
    <property type="protein sequence ID" value="AZS76571.1"/>
    <property type="molecule type" value="Genomic_DNA"/>
</dbReference>
<accession>A0A451EVI7</accession>
<gene>
    <name evidence="1" type="ORF">DDE74_21690</name>
</gene>
<dbReference type="AlphaFoldDB" id="A0A451EVI7"/>
<name>A0A451EVI7_9ACTN</name>
<evidence type="ECO:0000313" key="2">
    <source>
        <dbReference type="Proteomes" id="UP000275579"/>
    </source>
</evidence>
<evidence type="ECO:0000313" key="1">
    <source>
        <dbReference type="EMBL" id="AZS76571.1"/>
    </source>
</evidence>
<reference evidence="1 2" key="1">
    <citation type="submission" date="2018-04" db="EMBL/GenBank/DDBJ databases">
        <title>Complete genome sequences of Streptomyces lydicus strain WYEC and characterization of antagonistic properties of biological control agents.</title>
        <authorList>
            <person name="Mariita R.M."/>
            <person name="Sello J.K."/>
        </authorList>
    </citation>
    <scope>NUCLEOTIDE SEQUENCE [LARGE SCALE GENOMIC DNA]</scope>
    <source>
        <strain evidence="1 2">WYEC 108</strain>
    </source>
</reference>
<proteinExistence type="predicted"/>
<sequence length="237" mass="27038">MTDEEIRRALDWARKALDKVGVFERPDGLRWAAAHGIVLSVWRNGPIEDAHAAPPTKRRKRLHDGVMFARNTWLTQQVFDVLGSSKSYRLLRLERVILDRDTIWPGTDGTLTDFGWGFLGEIKKHVKQRINTLLHFEDQLSSDDFLVFAAAPQIGTHVDHFGMPKWPACVNAAVHRLRGEDEEFVLEWGDLMQRVGPAPATVTFDLETTEKALLKAPWELGAEALNWFAWNPILHLE</sequence>
<dbReference type="RefSeq" id="WP_127152244.1">
    <property type="nucleotide sequence ID" value="NZ_CP029042.1"/>
</dbReference>
<dbReference type="Proteomes" id="UP000275579">
    <property type="component" value="Chromosome"/>
</dbReference>
<organism evidence="1 2">
    <name type="scientific">Streptomyces lydicus</name>
    <dbReference type="NCBI Taxonomy" id="47763"/>
    <lineage>
        <taxon>Bacteria</taxon>
        <taxon>Bacillati</taxon>
        <taxon>Actinomycetota</taxon>
        <taxon>Actinomycetes</taxon>
        <taxon>Kitasatosporales</taxon>
        <taxon>Streptomycetaceae</taxon>
        <taxon>Streptomyces</taxon>
    </lineage>
</organism>